<name>A0A8W8NRF6_MAGGI</name>
<dbReference type="InterPro" id="IPR035234">
    <property type="entry name" value="IgGFc-bd_N"/>
</dbReference>
<feature type="region of interest" description="Disordered" evidence="1">
    <location>
        <begin position="1"/>
        <end position="31"/>
    </location>
</feature>
<dbReference type="AlphaFoldDB" id="A0A8W8NRF6"/>
<dbReference type="Pfam" id="PF17517">
    <property type="entry name" value="IgGFc_binding"/>
    <property type="match status" value="1"/>
</dbReference>
<evidence type="ECO:0000313" key="3">
    <source>
        <dbReference type="EnsemblMetazoa" id="G9002.1:cds"/>
    </source>
</evidence>
<sequence length="465" mass="51311">MYSTTEIHTTPKTYSGENVTKETTTDSTTRTTEIQTTPFIIHGPNVTLGSRGTEFIVVFMKNFVSSTRKKVFITSKNGVQMNVSTSPHLDPTLKSQIDQTIDIPSNKELIVPSALELDSFKEEVKSIFIETSADVFIISHADGSSTVGSTTHIPLHKLSNTYVVISTEPDLSSFSFKSQLAVAATVDNTTISMTFKMKRNLPLNIEGNTYYSGDVFNFSLNRYETYQIAHETDLTGTFIESSAPVAAFSGNDCNKLENIGACDHLIEQLPPIDSVDTIYIVPPNANDRDTLIRITSMESSNTTFVIGNVTQSLFINKLDYFDVRISSSQTCFIASDQPSLVTSFGLASSHSTFGDPSMTIVPGFNQYLSFYKIVVPSGYDFDYVSIMIKHSFKDSFRINGRVIEPADIIFEENVTAANLTYNVRTIQVSAGELTAYTVDDEKFGLMFAGVSYYEAYGFSGNSLLL</sequence>
<accession>A0A8W8NRF6</accession>
<proteinExistence type="predicted"/>
<evidence type="ECO:0000259" key="2">
    <source>
        <dbReference type="Pfam" id="PF17517"/>
    </source>
</evidence>
<evidence type="ECO:0000313" key="4">
    <source>
        <dbReference type="Proteomes" id="UP000005408"/>
    </source>
</evidence>
<reference evidence="3" key="1">
    <citation type="submission" date="2022-08" db="UniProtKB">
        <authorList>
            <consortium name="EnsemblMetazoa"/>
        </authorList>
    </citation>
    <scope>IDENTIFICATION</scope>
    <source>
        <strain evidence="3">05x7-T-G4-1.051#20</strain>
    </source>
</reference>
<organism evidence="3 4">
    <name type="scientific">Magallana gigas</name>
    <name type="common">Pacific oyster</name>
    <name type="synonym">Crassostrea gigas</name>
    <dbReference type="NCBI Taxonomy" id="29159"/>
    <lineage>
        <taxon>Eukaryota</taxon>
        <taxon>Metazoa</taxon>
        <taxon>Spiralia</taxon>
        <taxon>Lophotrochozoa</taxon>
        <taxon>Mollusca</taxon>
        <taxon>Bivalvia</taxon>
        <taxon>Autobranchia</taxon>
        <taxon>Pteriomorphia</taxon>
        <taxon>Ostreida</taxon>
        <taxon>Ostreoidea</taxon>
        <taxon>Ostreidae</taxon>
        <taxon>Magallana</taxon>
    </lineage>
</organism>
<dbReference type="Proteomes" id="UP000005408">
    <property type="component" value="Unassembled WGS sequence"/>
</dbReference>
<feature type="domain" description="IgGFc-binding protein N-terminal" evidence="2">
    <location>
        <begin position="149"/>
        <end position="449"/>
    </location>
</feature>
<evidence type="ECO:0000256" key="1">
    <source>
        <dbReference type="SAM" id="MobiDB-lite"/>
    </source>
</evidence>
<keyword evidence="4" id="KW-1185">Reference proteome</keyword>
<dbReference type="EnsemblMetazoa" id="G9002.1">
    <property type="protein sequence ID" value="G9002.1:cds"/>
    <property type="gene ID" value="G9002"/>
</dbReference>
<protein>
    <recommendedName>
        <fullName evidence="2">IgGFc-binding protein N-terminal domain-containing protein</fullName>
    </recommendedName>
</protein>
<dbReference type="PANTHER" id="PTHR46534">
    <property type="entry name" value="IGGFC_BINDING DOMAIN-CONTAINING PROTEIN"/>
    <property type="match status" value="1"/>
</dbReference>
<feature type="compositionally biased region" description="Polar residues" evidence="1">
    <location>
        <begin position="1"/>
        <end position="16"/>
    </location>
</feature>
<dbReference type="PANTHER" id="PTHR46534:SF1">
    <property type="entry name" value="IGGFC-BINDING PROTEIN N-TERMINAL DOMAIN-CONTAINING PROTEIN"/>
    <property type="match status" value="1"/>
</dbReference>